<dbReference type="PANTHER" id="PTHR47506:SF1">
    <property type="entry name" value="HTH-TYPE TRANSCRIPTIONAL REGULATOR YJDC"/>
    <property type="match status" value="1"/>
</dbReference>
<dbReference type="SUPFAM" id="SSF46689">
    <property type="entry name" value="Homeodomain-like"/>
    <property type="match status" value="1"/>
</dbReference>
<evidence type="ECO:0000256" key="4">
    <source>
        <dbReference type="PROSITE-ProRule" id="PRU00335"/>
    </source>
</evidence>
<keyword evidence="1" id="KW-0805">Transcription regulation</keyword>
<dbReference type="InterPro" id="IPR009057">
    <property type="entry name" value="Homeodomain-like_sf"/>
</dbReference>
<dbReference type="PRINTS" id="PR00455">
    <property type="entry name" value="HTHTETR"/>
</dbReference>
<reference evidence="6 7" key="1">
    <citation type="submission" date="2017-03" db="EMBL/GenBank/DDBJ databases">
        <title>Genome sequence of Clostridium chromiireducens DSM 23318.</title>
        <authorList>
            <person name="Poehlein A."/>
            <person name="Daniel R."/>
        </authorList>
    </citation>
    <scope>NUCLEOTIDE SEQUENCE [LARGE SCALE GENOMIC DNA]</scope>
    <source>
        <strain evidence="6 7">DSM 23318</strain>
    </source>
</reference>
<organism evidence="6 7">
    <name type="scientific">Clostridium chromiireducens</name>
    <dbReference type="NCBI Taxonomy" id="225345"/>
    <lineage>
        <taxon>Bacteria</taxon>
        <taxon>Bacillati</taxon>
        <taxon>Bacillota</taxon>
        <taxon>Clostridia</taxon>
        <taxon>Eubacteriales</taxon>
        <taxon>Clostridiaceae</taxon>
        <taxon>Clostridium</taxon>
    </lineage>
</organism>
<protein>
    <submittedName>
        <fullName evidence="6">Putative HTH-type transcriptional regulator YxaF</fullName>
    </submittedName>
</protein>
<dbReference type="InterPro" id="IPR054156">
    <property type="entry name" value="YxaF_TetR_C"/>
</dbReference>
<dbReference type="Pfam" id="PF00440">
    <property type="entry name" value="TetR_N"/>
    <property type="match status" value="1"/>
</dbReference>
<dbReference type="RefSeq" id="WP_079439504.1">
    <property type="nucleotide sequence ID" value="NZ_MZGT01000022.1"/>
</dbReference>
<dbReference type="InterPro" id="IPR036271">
    <property type="entry name" value="Tet_transcr_reg_TetR-rel_C_sf"/>
</dbReference>
<accession>A0A1V4IS58</accession>
<keyword evidence="2 4" id="KW-0238">DNA-binding</keyword>
<dbReference type="Pfam" id="PF21993">
    <property type="entry name" value="TetR_C_13_2"/>
    <property type="match status" value="1"/>
</dbReference>
<evidence type="ECO:0000259" key="5">
    <source>
        <dbReference type="PROSITE" id="PS50977"/>
    </source>
</evidence>
<dbReference type="EMBL" id="MZGT01000022">
    <property type="protein sequence ID" value="OPJ62650.1"/>
    <property type="molecule type" value="Genomic_DNA"/>
</dbReference>
<dbReference type="GO" id="GO:0003677">
    <property type="term" value="F:DNA binding"/>
    <property type="evidence" value="ECO:0007669"/>
    <property type="project" value="UniProtKB-UniRule"/>
</dbReference>
<evidence type="ECO:0000256" key="1">
    <source>
        <dbReference type="ARBA" id="ARBA00023015"/>
    </source>
</evidence>
<dbReference type="Proteomes" id="UP000191056">
    <property type="component" value="Unassembled WGS sequence"/>
</dbReference>
<keyword evidence="3" id="KW-0804">Transcription</keyword>
<dbReference type="Gene3D" id="1.10.357.10">
    <property type="entry name" value="Tetracycline Repressor, domain 2"/>
    <property type="match status" value="1"/>
</dbReference>
<keyword evidence="7" id="KW-1185">Reference proteome</keyword>
<comment type="caution">
    <text evidence="6">The sequence shown here is derived from an EMBL/GenBank/DDBJ whole genome shotgun (WGS) entry which is preliminary data.</text>
</comment>
<sequence length="195" mass="22439">MIKTTKGEQSKIRLIECAAELFLQKGYNATGINDILAGTGLPKGSFYFHFASKKDLAINVSAYYENKIGTWIFNTSKGKIWTDFITEIVQKMIEEAENEKHYGCPFAVLGLEIAFSDPDISEYYYKSMKKLIHIFASVLKFSDIPEDKIDILSNRAFAIYEGYLLYYRIGKDVEVLKMMLRDLIDIYENFKEVKA</sequence>
<evidence type="ECO:0000313" key="6">
    <source>
        <dbReference type="EMBL" id="OPJ62650.1"/>
    </source>
</evidence>
<dbReference type="OrthoDB" id="9812484at2"/>
<proteinExistence type="predicted"/>
<feature type="DNA-binding region" description="H-T-H motif" evidence="4">
    <location>
        <begin position="31"/>
        <end position="50"/>
    </location>
</feature>
<evidence type="ECO:0000256" key="3">
    <source>
        <dbReference type="ARBA" id="ARBA00023163"/>
    </source>
</evidence>
<gene>
    <name evidence="6" type="primary">yxaF</name>
    <name evidence="6" type="ORF">CLCHR_19430</name>
</gene>
<dbReference type="PROSITE" id="PS50977">
    <property type="entry name" value="HTH_TETR_2"/>
    <property type="match status" value="1"/>
</dbReference>
<dbReference type="SUPFAM" id="SSF48498">
    <property type="entry name" value="Tetracyclin repressor-like, C-terminal domain"/>
    <property type="match status" value="1"/>
</dbReference>
<evidence type="ECO:0000256" key="2">
    <source>
        <dbReference type="ARBA" id="ARBA00023125"/>
    </source>
</evidence>
<dbReference type="PANTHER" id="PTHR47506">
    <property type="entry name" value="TRANSCRIPTIONAL REGULATORY PROTEIN"/>
    <property type="match status" value="1"/>
</dbReference>
<dbReference type="InterPro" id="IPR001647">
    <property type="entry name" value="HTH_TetR"/>
</dbReference>
<feature type="domain" description="HTH tetR-type" evidence="5">
    <location>
        <begin position="8"/>
        <end position="68"/>
    </location>
</feature>
<dbReference type="STRING" id="225345.CLCHR_19430"/>
<name>A0A1V4IS58_9CLOT</name>
<dbReference type="AlphaFoldDB" id="A0A1V4IS58"/>
<evidence type="ECO:0000313" key="7">
    <source>
        <dbReference type="Proteomes" id="UP000191056"/>
    </source>
</evidence>